<keyword evidence="1" id="KW-0472">Membrane</keyword>
<evidence type="ECO:0000256" key="1">
    <source>
        <dbReference type="SAM" id="Phobius"/>
    </source>
</evidence>
<keyword evidence="1" id="KW-0812">Transmembrane</keyword>
<feature type="transmembrane region" description="Helical" evidence="1">
    <location>
        <begin position="165"/>
        <end position="184"/>
    </location>
</feature>
<gene>
    <name evidence="2" type="ORF">Sv326_1198</name>
</gene>
<dbReference type="Proteomes" id="UP000510821">
    <property type="component" value="Chromosome"/>
</dbReference>
<accession>A0A7D5XFS5</accession>
<sequence>MLLKRVRIPLVNIRKKYFVYLILVFFVSLILHEFGHIAVVLAGGGRITSFTLTRLTWEAQPSGDLPYLLGGPLVTLIICYFAVYKFFDDRKNPDLWLATVVCNLSPPISLMLYLLSLPHDEGKIMSLANIPPIIFLPIYFLIFSLPILVAFKAPKLPINKKITFYLYNLVILLAELKFLSILGFS</sequence>
<dbReference type="EMBL" id="CP058998">
    <property type="protein sequence ID" value="QLJ53373.1"/>
    <property type="molecule type" value="Genomic_DNA"/>
</dbReference>
<dbReference type="KEGG" id="flt:Sv326_1198"/>
<proteinExistence type="predicted"/>
<feature type="transmembrane region" description="Helical" evidence="1">
    <location>
        <begin position="20"/>
        <end position="45"/>
    </location>
</feature>
<reference evidence="3" key="1">
    <citation type="submission" date="2020-07" db="EMBL/GenBank/DDBJ databases">
        <title>Metabolic diversity and evolutionary history of the archaeal phylum ###Micrarchaeota### uncovered from a freshwater lake metagenome.</title>
        <authorList>
            <person name="Kadnikov V.V."/>
            <person name="Savvichev A.S."/>
            <person name="Mardanov A.V."/>
            <person name="Beletsky A.V."/>
            <person name="Chupakov A.V."/>
            <person name="Kokryatskaya N.M."/>
            <person name="Pimenov N.V."/>
            <person name="Ravin N.V."/>
        </authorList>
    </citation>
    <scope>NUCLEOTIDE SEQUENCE [LARGE SCALE GENOMIC DNA]</scope>
</reference>
<name>A0A7D5XFS5_FERL1</name>
<protein>
    <submittedName>
        <fullName evidence="2">Uncharacterized protein</fullName>
    </submittedName>
</protein>
<dbReference type="AlphaFoldDB" id="A0A7D5XFS5"/>
<feature type="transmembrane region" description="Helical" evidence="1">
    <location>
        <begin position="65"/>
        <end position="83"/>
    </location>
</feature>
<keyword evidence="1" id="KW-1133">Transmembrane helix</keyword>
<feature type="transmembrane region" description="Helical" evidence="1">
    <location>
        <begin position="95"/>
        <end position="114"/>
    </location>
</feature>
<evidence type="ECO:0000313" key="2">
    <source>
        <dbReference type="EMBL" id="QLJ53373.1"/>
    </source>
</evidence>
<evidence type="ECO:0000313" key="3">
    <source>
        <dbReference type="Proteomes" id="UP000510821"/>
    </source>
</evidence>
<feature type="transmembrane region" description="Helical" evidence="1">
    <location>
        <begin position="134"/>
        <end position="153"/>
    </location>
</feature>
<organism evidence="2 3">
    <name type="scientific">Fermentimicrarchaeum limneticum</name>
    <dbReference type="NCBI Taxonomy" id="2795018"/>
    <lineage>
        <taxon>Archaea</taxon>
        <taxon>Candidatus Micrarchaeota</taxon>
        <taxon>Candidatus Fermentimicrarchaeales</taxon>
        <taxon>Candidatus Fermentimicrarchaeaceae</taxon>
        <taxon>Candidatus Fermentimicrarchaeum</taxon>
    </lineage>
</organism>